<evidence type="ECO:0000256" key="1">
    <source>
        <dbReference type="SAM" id="Phobius"/>
    </source>
</evidence>
<feature type="transmembrane region" description="Helical" evidence="1">
    <location>
        <begin position="122"/>
        <end position="145"/>
    </location>
</feature>
<feature type="transmembrane region" description="Helical" evidence="1">
    <location>
        <begin position="151"/>
        <end position="168"/>
    </location>
</feature>
<keyword evidence="1" id="KW-0812">Transmembrane</keyword>
<keyword evidence="1" id="KW-0472">Membrane</keyword>
<evidence type="ECO:0000313" key="3">
    <source>
        <dbReference type="Proteomes" id="UP000184069"/>
    </source>
</evidence>
<proteinExistence type="predicted"/>
<dbReference type="Proteomes" id="UP000184069">
    <property type="component" value="Unassembled WGS sequence"/>
</dbReference>
<feature type="transmembrane region" description="Helical" evidence="1">
    <location>
        <begin position="6"/>
        <end position="23"/>
    </location>
</feature>
<name>A0A1M7EJD6_9FLAO</name>
<evidence type="ECO:0000313" key="2">
    <source>
        <dbReference type="EMBL" id="SHL91827.1"/>
    </source>
</evidence>
<keyword evidence="1" id="KW-1133">Transmembrane helix</keyword>
<sequence>MFKRFVIIFSILGILYIPFRMVIKSYALEKIQGTVKQVRASSNRIPYYTFSLEEYPCSFYNKGNGTLSLLKTPPKPGEQSASLMIQSSDRSLLNSNESIFYFAFHPKDKLIDLYYSIVRPGIFTHFTFLFLYFLILLLNALGAYRYPKQDIFTHLIKGYLLLIFLLMFL</sequence>
<gene>
    <name evidence="2" type="ORF">SAMN05444407_107210</name>
</gene>
<reference evidence="2 3" key="1">
    <citation type="submission" date="2016-11" db="EMBL/GenBank/DDBJ databases">
        <authorList>
            <person name="Jaros S."/>
            <person name="Januszkiewicz K."/>
            <person name="Wedrychowicz H."/>
        </authorList>
    </citation>
    <scope>NUCLEOTIDE SEQUENCE [LARGE SCALE GENOMIC DNA]</scope>
    <source>
        <strain evidence="2 3">DSM 27621</strain>
    </source>
</reference>
<dbReference type="AlphaFoldDB" id="A0A1M7EJD6"/>
<protein>
    <submittedName>
        <fullName evidence="2">Uncharacterized protein</fullName>
    </submittedName>
</protein>
<organism evidence="2 3">
    <name type="scientific">Chryseobacterium contaminans</name>
    <dbReference type="NCBI Taxonomy" id="1423959"/>
    <lineage>
        <taxon>Bacteria</taxon>
        <taxon>Pseudomonadati</taxon>
        <taxon>Bacteroidota</taxon>
        <taxon>Flavobacteriia</taxon>
        <taxon>Flavobacteriales</taxon>
        <taxon>Weeksellaceae</taxon>
        <taxon>Chryseobacterium group</taxon>
        <taxon>Chryseobacterium</taxon>
    </lineage>
</organism>
<accession>A0A1M7EJD6</accession>
<dbReference type="EMBL" id="FRBM01000007">
    <property type="protein sequence ID" value="SHL91827.1"/>
    <property type="molecule type" value="Genomic_DNA"/>
</dbReference>